<keyword evidence="3" id="KW-1185">Reference proteome</keyword>
<dbReference type="AlphaFoldDB" id="A0A918L1F5"/>
<reference evidence="2" key="2">
    <citation type="submission" date="2020-09" db="EMBL/GenBank/DDBJ databases">
        <authorList>
            <person name="Sun Q."/>
            <person name="Ohkuma M."/>
        </authorList>
    </citation>
    <scope>NUCLEOTIDE SEQUENCE</scope>
    <source>
        <strain evidence="2">JCM 4386</strain>
    </source>
</reference>
<feature type="region of interest" description="Disordered" evidence="1">
    <location>
        <begin position="1"/>
        <end position="25"/>
    </location>
</feature>
<evidence type="ECO:0000313" key="3">
    <source>
        <dbReference type="Proteomes" id="UP000606194"/>
    </source>
</evidence>
<feature type="compositionally biased region" description="Pro residues" evidence="1">
    <location>
        <begin position="11"/>
        <end position="25"/>
    </location>
</feature>
<reference evidence="2" key="1">
    <citation type="journal article" date="2014" name="Int. J. Syst. Evol. Microbiol.">
        <title>Complete genome sequence of Corynebacterium casei LMG S-19264T (=DSM 44701T), isolated from a smear-ripened cheese.</title>
        <authorList>
            <consortium name="US DOE Joint Genome Institute (JGI-PGF)"/>
            <person name="Walter F."/>
            <person name="Albersmeier A."/>
            <person name="Kalinowski J."/>
            <person name="Ruckert C."/>
        </authorList>
    </citation>
    <scope>NUCLEOTIDE SEQUENCE</scope>
    <source>
        <strain evidence="2">JCM 4386</strain>
    </source>
</reference>
<proteinExistence type="predicted"/>
<dbReference type="EMBL" id="BMTL01000004">
    <property type="protein sequence ID" value="GGR74518.1"/>
    <property type="molecule type" value="Genomic_DNA"/>
</dbReference>
<sequence length="101" mass="11373">MAVRRSSPSVPLGPPHTPDPLTPWPHRPLFEEPLFCDFPREQRYDPPWRAARPPVPAAVRAASHLPPTARPPLLVPRLLVARPAAEPPSATGPRAQFWWDW</sequence>
<evidence type="ECO:0000256" key="1">
    <source>
        <dbReference type="SAM" id="MobiDB-lite"/>
    </source>
</evidence>
<dbReference type="Proteomes" id="UP000606194">
    <property type="component" value="Unassembled WGS sequence"/>
</dbReference>
<accession>A0A918L1F5</accession>
<name>A0A918L1F5_9ACTN</name>
<gene>
    <name evidence="2" type="ORF">GCM10010269_11980</name>
</gene>
<protein>
    <submittedName>
        <fullName evidence="2">Uncharacterized protein</fullName>
    </submittedName>
</protein>
<evidence type="ECO:0000313" key="2">
    <source>
        <dbReference type="EMBL" id="GGR74518.1"/>
    </source>
</evidence>
<organism evidence="2 3">
    <name type="scientific">Streptomyces humidus</name>
    <dbReference type="NCBI Taxonomy" id="52259"/>
    <lineage>
        <taxon>Bacteria</taxon>
        <taxon>Bacillati</taxon>
        <taxon>Actinomycetota</taxon>
        <taxon>Actinomycetes</taxon>
        <taxon>Kitasatosporales</taxon>
        <taxon>Streptomycetaceae</taxon>
        <taxon>Streptomyces</taxon>
    </lineage>
</organism>
<comment type="caution">
    <text evidence="2">The sequence shown here is derived from an EMBL/GenBank/DDBJ whole genome shotgun (WGS) entry which is preliminary data.</text>
</comment>